<feature type="transmembrane region" description="Helical" evidence="12">
    <location>
        <begin position="63"/>
        <end position="82"/>
    </location>
</feature>
<dbReference type="InterPro" id="IPR023171">
    <property type="entry name" value="Na/H_antiporter_dom_sf"/>
</dbReference>
<organism evidence="14 15">
    <name type="scientific">Streptomyces fructofermentans</name>
    <dbReference type="NCBI Taxonomy" id="152141"/>
    <lineage>
        <taxon>Bacteria</taxon>
        <taxon>Bacillati</taxon>
        <taxon>Actinomycetota</taxon>
        <taxon>Actinomycetes</taxon>
        <taxon>Kitasatosporales</taxon>
        <taxon>Streptomycetaceae</taxon>
        <taxon>Streptomyces</taxon>
    </lineage>
</organism>
<dbReference type="EMBL" id="BMWD01000010">
    <property type="protein sequence ID" value="GGX63190.1"/>
    <property type="molecule type" value="Genomic_DNA"/>
</dbReference>
<evidence type="ECO:0000256" key="5">
    <source>
        <dbReference type="ARBA" id="ARBA00022475"/>
    </source>
</evidence>
<reference evidence="14" key="1">
    <citation type="journal article" date="2014" name="Int. J. Syst. Evol. Microbiol.">
        <title>Complete genome sequence of Corynebacterium casei LMG S-19264T (=DSM 44701T), isolated from a smear-ripened cheese.</title>
        <authorList>
            <consortium name="US DOE Joint Genome Institute (JGI-PGF)"/>
            <person name="Walter F."/>
            <person name="Albersmeier A."/>
            <person name="Kalinowski J."/>
            <person name="Ruckert C."/>
        </authorList>
    </citation>
    <scope>NUCLEOTIDE SEQUENCE</scope>
    <source>
        <strain evidence="14">JCM 4956</strain>
    </source>
</reference>
<dbReference type="InterPro" id="IPR013766">
    <property type="entry name" value="Thioredoxin_domain"/>
</dbReference>
<evidence type="ECO:0000313" key="15">
    <source>
        <dbReference type="Proteomes" id="UP000645555"/>
    </source>
</evidence>
<dbReference type="HAMAP" id="MF_01844">
    <property type="entry name" value="NhaA"/>
    <property type="match status" value="1"/>
</dbReference>
<feature type="transmembrane region" description="Helical" evidence="12">
    <location>
        <begin position="356"/>
        <end position="383"/>
    </location>
</feature>
<feature type="transmembrane region" description="Helical" evidence="12">
    <location>
        <begin position="155"/>
        <end position="175"/>
    </location>
</feature>
<keyword evidence="3 12" id="KW-0813">Transport</keyword>
<feature type="transmembrane region" description="Helical" evidence="12">
    <location>
        <begin position="181"/>
        <end position="200"/>
    </location>
</feature>
<dbReference type="Pfam" id="PF06965">
    <property type="entry name" value="Na_H_antiport_1"/>
    <property type="match status" value="1"/>
</dbReference>
<evidence type="ECO:0000256" key="8">
    <source>
        <dbReference type="ARBA" id="ARBA00023053"/>
    </source>
</evidence>
<sequence length="612" mass="65914">MSRARRWQSFVRTETGSAALLLAAVAAALIWANVAPHAYEAVWRTHLYIGLGSHELSLDLHEWINAGLMSLFFFLVGLEARREFDMGELRDRRWVVLSGIAGLASMVVPALIYVAFNAGHPSVHGWGVAMSTDTAFALGILVLFGSRLPASLRAFMLSISVVDDLVALLVIALFYSDDIHVPALLVALAALGMIVGLRLLGVRRALYCAVLSVVVWVALHEAGVDPVVTGLAVGALVIAYPASRGDLERASGLFRLFREQPTAELQREAAQGLAAAISPNDRLEQLFLPWVSLVIVPLFALANAGIPLSAEKLGDAFTSPITLGILCGFVVGKVIGVVGSMAAARWLTKGRLRPNVGWGAVTAGGAIAGAAFTVSLLIASLAFEGAELEQARIGILSTLVGAFVLSWGVSGLISLLPPERRARALLGDSEPLTDLAVAVDPRHDRVRGPEHAVVTLVEYGDFECPYCGQAETAVRDLLGHEADVRYVWRHLPLTDVHPRAQLAAEAAEAAAEQDMFWPMHDLLMDRQPALTPRDLLRYADELGLDMARFRKDLERHRGARRIAEDVDSADLSGVSGTPTFFVNGRRHHGAYDIKSLSAAVDQARQRAMATRA</sequence>
<evidence type="ECO:0000256" key="9">
    <source>
        <dbReference type="ARBA" id="ARBA00023065"/>
    </source>
</evidence>
<dbReference type="PROSITE" id="PS51352">
    <property type="entry name" value="THIOREDOXIN_2"/>
    <property type="match status" value="1"/>
</dbReference>
<dbReference type="Proteomes" id="UP000645555">
    <property type="component" value="Unassembled WGS sequence"/>
</dbReference>
<keyword evidence="8 12" id="KW-0915">Sodium</keyword>
<keyword evidence="10 12" id="KW-0472">Membrane</keyword>
<keyword evidence="11 12" id="KW-0739">Sodium transport</keyword>
<evidence type="ECO:0000256" key="4">
    <source>
        <dbReference type="ARBA" id="ARBA00022449"/>
    </source>
</evidence>
<evidence type="ECO:0000256" key="11">
    <source>
        <dbReference type="ARBA" id="ARBA00023201"/>
    </source>
</evidence>
<dbReference type="Gene3D" id="1.20.1530.10">
    <property type="entry name" value="Na+/H+ antiporter like domain"/>
    <property type="match status" value="1"/>
</dbReference>
<keyword evidence="5 12" id="KW-1003">Cell membrane</keyword>
<keyword evidence="9 12" id="KW-0406">Ion transport</keyword>
<evidence type="ECO:0000256" key="6">
    <source>
        <dbReference type="ARBA" id="ARBA00022692"/>
    </source>
</evidence>
<dbReference type="SUPFAM" id="SSF52833">
    <property type="entry name" value="Thioredoxin-like"/>
    <property type="match status" value="1"/>
</dbReference>
<comment type="function">
    <text evidence="12">Na(+)/H(+) antiporter that extrudes sodium in exchange for external protons.</text>
</comment>
<feature type="domain" description="Thioredoxin" evidence="13">
    <location>
        <begin position="424"/>
        <end position="605"/>
    </location>
</feature>
<comment type="subcellular location">
    <subcellularLocation>
        <location evidence="1">Cell inner membrane</location>
        <topology evidence="1">Multi-pass membrane protein</topology>
    </subcellularLocation>
    <subcellularLocation>
        <location evidence="12">Cell membrane</location>
        <topology evidence="12">Multi-pass membrane protein</topology>
    </subcellularLocation>
</comment>
<feature type="transmembrane region" description="Helical" evidence="12">
    <location>
        <begin position="94"/>
        <end position="116"/>
    </location>
</feature>
<keyword evidence="6 12" id="KW-0812">Transmembrane</keyword>
<feature type="transmembrane region" description="Helical" evidence="12">
    <location>
        <begin position="321"/>
        <end position="344"/>
    </location>
</feature>
<dbReference type="NCBIfam" id="TIGR00773">
    <property type="entry name" value="NhaA"/>
    <property type="match status" value="1"/>
</dbReference>
<dbReference type="InterPro" id="IPR004670">
    <property type="entry name" value="NhaA"/>
</dbReference>
<dbReference type="AlphaFoldDB" id="A0A918NFG0"/>
<dbReference type="PANTHER" id="PTHR30341:SF0">
    <property type="entry name" value="NA(+)_H(+) ANTIPORTER NHAA"/>
    <property type="match status" value="1"/>
</dbReference>
<accession>A0A918NFG0</accession>
<evidence type="ECO:0000256" key="2">
    <source>
        <dbReference type="ARBA" id="ARBA00007006"/>
    </source>
</evidence>
<reference evidence="14" key="2">
    <citation type="submission" date="2020-09" db="EMBL/GenBank/DDBJ databases">
        <authorList>
            <person name="Sun Q."/>
            <person name="Ohkuma M."/>
        </authorList>
    </citation>
    <scope>NUCLEOTIDE SEQUENCE</scope>
    <source>
        <strain evidence="14">JCM 4956</strain>
    </source>
</reference>
<feature type="transmembrane region" description="Helical" evidence="12">
    <location>
        <begin position="122"/>
        <end position="143"/>
    </location>
</feature>
<dbReference type="GO" id="GO:0015385">
    <property type="term" value="F:sodium:proton antiporter activity"/>
    <property type="evidence" value="ECO:0007669"/>
    <property type="project" value="UniProtKB-UniRule"/>
</dbReference>
<dbReference type="GO" id="GO:0005886">
    <property type="term" value="C:plasma membrane"/>
    <property type="evidence" value="ECO:0007669"/>
    <property type="project" value="UniProtKB-SubCell"/>
</dbReference>
<keyword evidence="15" id="KW-1185">Reference proteome</keyword>
<evidence type="ECO:0000256" key="7">
    <source>
        <dbReference type="ARBA" id="ARBA00022989"/>
    </source>
</evidence>
<comment type="similarity">
    <text evidence="2">In the N-terminal section; belongs to the NhaA Na(+)/H(+) (TC 2.A.33) antiporter family.</text>
</comment>
<dbReference type="Pfam" id="PF13462">
    <property type="entry name" value="Thioredoxin_4"/>
    <property type="match status" value="1"/>
</dbReference>
<evidence type="ECO:0000256" key="10">
    <source>
        <dbReference type="ARBA" id="ARBA00023136"/>
    </source>
</evidence>
<dbReference type="GO" id="GO:0006885">
    <property type="term" value="P:regulation of pH"/>
    <property type="evidence" value="ECO:0007669"/>
    <property type="project" value="UniProtKB-UniRule"/>
</dbReference>
<name>A0A918NFG0_9ACTN</name>
<evidence type="ECO:0000313" key="14">
    <source>
        <dbReference type="EMBL" id="GGX63190.1"/>
    </source>
</evidence>
<gene>
    <name evidence="14" type="primary">nhaA2</name>
    <name evidence="12" type="synonym">nhaA</name>
    <name evidence="14" type="ORF">GCM10010515_33570</name>
</gene>
<dbReference type="Gene3D" id="3.40.30.10">
    <property type="entry name" value="Glutaredoxin"/>
    <property type="match status" value="1"/>
</dbReference>
<evidence type="ECO:0000256" key="1">
    <source>
        <dbReference type="ARBA" id="ARBA00004429"/>
    </source>
</evidence>
<comment type="catalytic activity">
    <reaction evidence="12">
        <text>Na(+)(in) + 2 H(+)(out) = Na(+)(out) + 2 H(+)(in)</text>
        <dbReference type="Rhea" id="RHEA:29251"/>
        <dbReference type="ChEBI" id="CHEBI:15378"/>
        <dbReference type="ChEBI" id="CHEBI:29101"/>
    </reaction>
</comment>
<evidence type="ECO:0000256" key="12">
    <source>
        <dbReference type="HAMAP-Rule" id="MF_01844"/>
    </source>
</evidence>
<keyword evidence="4 12" id="KW-0050">Antiport</keyword>
<feature type="transmembrane region" description="Helical" evidence="12">
    <location>
        <begin position="287"/>
        <end position="309"/>
    </location>
</feature>
<dbReference type="InterPro" id="IPR036249">
    <property type="entry name" value="Thioredoxin-like_sf"/>
</dbReference>
<dbReference type="PANTHER" id="PTHR30341">
    <property type="entry name" value="SODIUM ION/PROTON ANTIPORTER NHAA-RELATED"/>
    <property type="match status" value="1"/>
</dbReference>
<proteinExistence type="inferred from homology"/>
<dbReference type="InterPro" id="IPR012336">
    <property type="entry name" value="Thioredoxin-like_fold"/>
</dbReference>
<comment type="similarity">
    <text evidence="12">Belongs to the NhaA Na(+)/H(+) (TC 2.A.33) antiporter family.</text>
</comment>
<evidence type="ECO:0000259" key="13">
    <source>
        <dbReference type="PROSITE" id="PS51352"/>
    </source>
</evidence>
<feature type="transmembrane region" description="Helical" evidence="12">
    <location>
        <begin position="395"/>
        <end position="416"/>
    </location>
</feature>
<keyword evidence="7 12" id="KW-1133">Transmembrane helix</keyword>
<evidence type="ECO:0000256" key="3">
    <source>
        <dbReference type="ARBA" id="ARBA00022448"/>
    </source>
</evidence>
<protein>
    <recommendedName>
        <fullName evidence="12">Na(+)/H(+) antiporter NhaA</fullName>
    </recommendedName>
    <alternativeName>
        <fullName evidence="12">Sodium/proton antiporter NhaA</fullName>
    </alternativeName>
</protein>
<comment type="caution">
    <text evidence="14">The sequence shown here is derived from an EMBL/GenBank/DDBJ whole genome shotgun (WGS) entry which is preliminary data.</text>
</comment>